<dbReference type="Proteomes" id="UP000633278">
    <property type="component" value="Unassembled WGS sequence"/>
</dbReference>
<comment type="caution">
    <text evidence="3">The sequence shown here is derived from an EMBL/GenBank/DDBJ whole genome shotgun (WGS) entry which is preliminary data.</text>
</comment>
<evidence type="ECO:0000313" key="4">
    <source>
        <dbReference type="Proteomes" id="UP000633278"/>
    </source>
</evidence>
<evidence type="ECO:0000259" key="2">
    <source>
        <dbReference type="Pfam" id="PF21544"/>
    </source>
</evidence>
<dbReference type="RefSeq" id="WP_188597997.1">
    <property type="nucleotide sequence ID" value="NZ_BMJW01000001.1"/>
</dbReference>
<evidence type="ECO:0000256" key="1">
    <source>
        <dbReference type="SAM" id="SignalP"/>
    </source>
</evidence>
<dbReference type="InterPro" id="IPR011110">
    <property type="entry name" value="Reg_prop"/>
</dbReference>
<reference evidence="3" key="2">
    <citation type="submission" date="2020-09" db="EMBL/GenBank/DDBJ databases">
        <authorList>
            <person name="Sun Q."/>
            <person name="Zhou Y."/>
        </authorList>
    </citation>
    <scope>NUCLEOTIDE SEQUENCE</scope>
    <source>
        <strain evidence="3">CGMCC 1.15763</strain>
    </source>
</reference>
<protein>
    <submittedName>
        <fullName evidence="3">ABC transporter substrate-binding protein</fullName>
    </submittedName>
</protein>
<dbReference type="Pfam" id="PF07494">
    <property type="entry name" value="Reg_prop"/>
    <property type="match status" value="1"/>
</dbReference>
<dbReference type="AlphaFoldDB" id="A0A917HX54"/>
<keyword evidence="4" id="KW-1185">Reference proteome</keyword>
<keyword evidence="1" id="KW-0732">Signal</keyword>
<gene>
    <name evidence="3" type="ORF">GCM10011416_08230</name>
</gene>
<sequence>MKKLCLFAWLFISINITAQTDYSQRWEDFYSYNNVKDFEKVGNSIFAITDNAVFSYDLSSNTSQKMSSVSGFSGETTSAIHYSESSNILVIGYENGLLEILDVDGNITIAADIVNFDQSGEKEITAIYEHNQKLYLATPFAIIVYDIAALEFGDTYFIGSGSSSLKINDLTIYADQIYAATENGIYSADINNKSLIDFNNWTRLVQGNFNQVAVFQDKIYTSSNTDLYELQAANLLPVKNYSTAIQSLQSSANALSVGLLKEAFFYAANLTELANVKPNTTFNFSLNTATFVDNVVFLGTKEYGLLTSELSSLNSFKEIHPTGPISNQVFAIEAHQNNFWVVYGGYNTAYVPLGLLKGYSHYNGNEWVNTTPNSLNPIYDLVNITIDTKHENRVFISSFADTNSGNYFSGGGLLEVIDDTQANFYSSQNSPLEDLFPSNPNRITTRISGSAFDDQGNLWVADALGSQKLKKLLPDGSWLSFDLSSLQSNSAQETNKVVIDRSSNVWIGTRRNGVYVFNENDQKKKALTTEITKGSLPHPNVRALAVDRNNKVWIGTQSGLVVFSDVNSLFDANVYDASPIIILDDGIPKKLLGDQTVNTIAVDGADNKWFGTENGGVVYTNPSGLTTLAAFNKDNSPLPSNKILKISVDTSNGKVYFATDKGVVAYNSEVATFGEVLTEVYAYPNPALKQHESITIDGRNGQHLPKGANVKILDVSGNLVYETNVIEGQEVQGGKVVWNKQNLAGVKVASGVYIVLIINEDGSETSSTKIAVIN</sequence>
<accession>A0A917HX54</accession>
<dbReference type="SUPFAM" id="SSF50998">
    <property type="entry name" value="Quinoprotein alcohol dehydrogenase-like"/>
    <property type="match status" value="1"/>
</dbReference>
<dbReference type="InterPro" id="IPR048954">
    <property type="entry name" value="PorZ_N"/>
</dbReference>
<feature type="chain" id="PRO_5037034932" evidence="1">
    <location>
        <begin position="19"/>
        <end position="774"/>
    </location>
</feature>
<dbReference type="EMBL" id="BMJW01000001">
    <property type="protein sequence ID" value="GGG93456.1"/>
    <property type="molecule type" value="Genomic_DNA"/>
</dbReference>
<name>A0A917HX54_9FLAO</name>
<organism evidence="3 4">
    <name type="scientific">Polaribacter pacificus</name>
    <dbReference type="NCBI Taxonomy" id="1775173"/>
    <lineage>
        <taxon>Bacteria</taxon>
        <taxon>Pseudomonadati</taxon>
        <taxon>Bacteroidota</taxon>
        <taxon>Flavobacteriia</taxon>
        <taxon>Flavobacteriales</taxon>
        <taxon>Flavobacteriaceae</taxon>
    </lineage>
</organism>
<dbReference type="SUPFAM" id="SSF101898">
    <property type="entry name" value="NHL repeat"/>
    <property type="match status" value="1"/>
</dbReference>
<reference evidence="3" key="1">
    <citation type="journal article" date="2014" name="Int. J. Syst. Evol. Microbiol.">
        <title>Complete genome sequence of Corynebacterium casei LMG S-19264T (=DSM 44701T), isolated from a smear-ripened cheese.</title>
        <authorList>
            <consortium name="US DOE Joint Genome Institute (JGI-PGF)"/>
            <person name="Walter F."/>
            <person name="Albersmeier A."/>
            <person name="Kalinowski J."/>
            <person name="Ruckert C."/>
        </authorList>
    </citation>
    <scope>NUCLEOTIDE SEQUENCE</scope>
    <source>
        <strain evidence="3">CGMCC 1.15763</strain>
    </source>
</reference>
<proteinExistence type="predicted"/>
<dbReference type="InterPro" id="IPR011047">
    <property type="entry name" value="Quinoprotein_ADH-like_sf"/>
</dbReference>
<feature type="domain" description="PorZ N-terminal beta-propeller" evidence="2">
    <location>
        <begin position="45"/>
        <end position="202"/>
    </location>
</feature>
<evidence type="ECO:0000313" key="3">
    <source>
        <dbReference type="EMBL" id="GGG93456.1"/>
    </source>
</evidence>
<dbReference type="Pfam" id="PF21544">
    <property type="entry name" value="PorZ_N_b_propeller"/>
    <property type="match status" value="1"/>
</dbReference>
<dbReference type="Gene3D" id="2.130.10.10">
    <property type="entry name" value="YVTN repeat-like/Quinoprotein amine dehydrogenase"/>
    <property type="match status" value="3"/>
</dbReference>
<dbReference type="InterPro" id="IPR015943">
    <property type="entry name" value="WD40/YVTN_repeat-like_dom_sf"/>
</dbReference>
<feature type="signal peptide" evidence="1">
    <location>
        <begin position="1"/>
        <end position="18"/>
    </location>
</feature>